<dbReference type="SMART" id="SM00325">
    <property type="entry name" value="RhoGEF"/>
    <property type="match status" value="1"/>
</dbReference>
<dbReference type="Proteomes" id="UP000179807">
    <property type="component" value="Unassembled WGS sequence"/>
</dbReference>
<reference evidence="2" key="1">
    <citation type="submission" date="2016-10" db="EMBL/GenBank/DDBJ databases">
        <authorList>
            <person name="Benchimol M."/>
            <person name="Almeida L.G."/>
            <person name="Vasconcelos A.T."/>
            <person name="Perreira-Neves A."/>
            <person name="Rosa I.A."/>
            <person name="Tasca T."/>
            <person name="Bogo M.R."/>
            <person name="de Souza W."/>
        </authorList>
    </citation>
    <scope>NUCLEOTIDE SEQUENCE [LARGE SCALE GENOMIC DNA]</scope>
    <source>
        <strain evidence="2">K</strain>
    </source>
</reference>
<accession>A0A1J4JJY4</accession>
<sequence>MTVVVFIQRDKMDDIRHPKFIENKTAHEIFTQFAEAPEDCVLGIKTPTFISALHPNAIPQRDFPQLIQKHTDHLSTDYAFQFIKIGDINKLFLIFEVHDLTNSEILFPPYVFGFVHDHYVGKKNSEILSDMVELFGLDIINPTIFLDNHEINMNGDAGAFIQNAKNAKIEFRVNLTPAGCKTIRLRESVLKELIQTEASYCCDLSLILNYFGTEMSKLPKKELTKEEYDTLFDALPKMLICSANFATSLQENKILYSSSVSRSFLIFAFAFHATQQYIVDYDPKILNIVKKLANNKRMKEVCEKTPENPSATLGMYLIKPIQRMPRYLLLIRELINFTPESHPDFMGLQDAHAKIEEITHEMENASEVFQNRDVVKSIQDRIFKCKELHLQLVTKDRVLIMSTFVYRRAKKRTRGTLYLFNDLILLTVGSDPEDLKFYSTLENFVFLPNNPNEINIKYYYKDKLKGIEFFSMEIKQKFLLKFAKYRDISFKHLENISLLAREIYPCQFLPQMVDCSCAIIGHTIFFLVQGTFITFDGLHKSINISNDLKSAPLQSKIVVIDNKIYLYGGKKSRYILELVDNKKFVNKGKRQEERTFHSCVAYMKSIVVYGGLNKKGKLNKDDFTFYKLDTQEWTDIKTYIDLSPPPRYGHSAVVFKNIMIIHGGKDPSNKVFDDTWCYNFSDNRWRYINLKRDNPNCTGIVPRFLHSAVVVNKYMIILGGITQFVDSQKCFIVNLENWTAQNLDISGNYIFGYNRFAAAIPEGGNQIFCCGGTDSKIYEPINSITTIEVPEQFSSEKEKPNNDQIIFSNDMVFVRQPNRSTLNASPDFPMNLSNINKSSSDIYNTWHCMTPK</sequence>
<dbReference type="InterPro" id="IPR015915">
    <property type="entry name" value="Kelch-typ_b-propeller"/>
</dbReference>
<dbReference type="InterPro" id="IPR051092">
    <property type="entry name" value="FYVE_RhoGEF_PH"/>
</dbReference>
<evidence type="ECO:0000259" key="1">
    <source>
        <dbReference type="PROSITE" id="PS50010"/>
    </source>
</evidence>
<name>A0A1J4JJY4_9EUKA</name>
<dbReference type="PANTHER" id="PTHR12673:SF159">
    <property type="entry name" value="LD03170P"/>
    <property type="match status" value="1"/>
</dbReference>
<dbReference type="InterPro" id="IPR001331">
    <property type="entry name" value="GDS_CDC24_CS"/>
</dbReference>
<dbReference type="InterPro" id="IPR000219">
    <property type="entry name" value="DH_dom"/>
</dbReference>
<dbReference type="VEuPathDB" id="TrichDB:TRFO_08420"/>
<protein>
    <recommendedName>
        <fullName evidence="1">DH domain-containing protein</fullName>
    </recommendedName>
</protein>
<evidence type="ECO:0000313" key="2">
    <source>
        <dbReference type="EMBL" id="OHS99470.1"/>
    </source>
</evidence>
<dbReference type="SUPFAM" id="SSF48065">
    <property type="entry name" value="DBL homology domain (DH-domain)"/>
    <property type="match status" value="1"/>
</dbReference>
<comment type="caution">
    <text evidence="2">The sequence shown here is derived from an EMBL/GenBank/DDBJ whole genome shotgun (WGS) entry which is preliminary data.</text>
</comment>
<dbReference type="OrthoDB" id="2015333at2759"/>
<keyword evidence="3" id="KW-1185">Reference proteome</keyword>
<organism evidence="2 3">
    <name type="scientific">Tritrichomonas foetus</name>
    <dbReference type="NCBI Taxonomy" id="1144522"/>
    <lineage>
        <taxon>Eukaryota</taxon>
        <taxon>Metamonada</taxon>
        <taxon>Parabasalia</taxon>
        <taxon>Tritrichomonadida</taxon>
        <taxon>Tritrichomonadidae</taxon>
        <taxon>Tritrichomonas</taxon>
    </lineage>
</organism>
<dbReference type="GeneID" id="94828977"/>
<dbReference type="Gene3D" id="2.120.10.80">
    <property type="entry name" value="Kelch-type beta propeller"/>
    <property type="match status" value="1"/>
</dbReference>
<dbReference type="GO" id="GO:0035556">
    <property type="term" value="P:intracellular signal transduction"/>
    <property type="evidence" value="ECO:0007669"/>
    <property type="project" value="InterPro"/>
</dbReference>
<feature type="domain" description="DH" evidence="1">
    <location>
        <begin position="185"/>
        <end position="365"/>
    </location>
</feature>
<evidence type="ECO:0000313" key="3">
    <source>
        <dbReference type="Proteomes" id="UP000179807"/>
    </source>
</evidence>
<gene>
    <name evidence="2" type="ORF">TRFO_08420</name>
</gene>
<dbReference type="CDD" id="cd00160">
    <property type="entry name" value="RhoGEF"/>
    <property type="match status" value="1"/>
</dbReference>
<proteinExistence type="predicted"/>
<dbReference type="PROSITE" id="PS50010">
    <property type="entry name" value="DH_2"/>
    <property type="match status" value="1"/>
</dbReference>
<dbReference type="Pfam" id="PF24681">
    <property type="entry name" value="Kelch_KLHDC2_KLHL20_DRC7"/>
    <property type="match status" value="1"/>
</dbReference>
<dbReference type="Pfam" id="PF00621">
    <property type="entry name" value="RhoGEF"/>
    <property type="match status" value="1"/>
</dbReference>
<dbReference type="GO" id="GO:0005085">
    <property type="term" value="F:guanyl-nucleotide exchange factor activity"/>
    <property type="evidence" value="ECO:0007669"/>
    <property type="project" value="InterPro"/>
</dbReference>
<dbReference type="EMBL" id="MLAK01001004">
    <property type="protein sequence ID" value="OHS99470.1"/>
    <property type="molecule type" value="Genomic_DNA"/>
</dbReference>
<dbReference type="RefSeq" id="XP_068352607.1">
    <property type="nucleotide sequence ID" value="XM_068494273.1"/>
</dbReference>
<dbReference type="AlphaFoldDB" id="A0A1J4JJY4"/>
<dbReference type="Gene3D" id="1.20.900.10">
    <property type="entry name" value="Dbl homology (DH) domain"/>
    <property type="match status" value="1"/>
</dbReference>
<dbReference type="SUPFAM" id="SSF117281">
    <property type="entry name" value="Kelch motif"/>
    <property type="match status" value="1"/>
</dbReference>
<dbReference type="PANTHER" id="PTHR12673">
    <property type="entry name" value="FACIOGENITAL DYSPLASIA PROTEIN"/>
    <property type="match status" value="1"/>
</dbReference>
<dbReference type="PROSITE" id="PS00741">
    <property type="entry name" value="DH_1"/>
    <property type="match status" value="1"/>
</dbReference>
<dbReference type="GO" id="GO:0005737">
    <property type="term" value="C:cytoplasm"/>
    <property type="evidence" value="ECO:0007669"/>
    <property type="project" value="TreeGrafter"/>
</dbReference>
<dbReference type="InterPro" id="IPR035899">
    <property type="entry name" value="DBL_dom_sf"/>
</dbReference>